<dbReference type="InterPro" id="IPR057525">
    <property type="entry name" value="UTP20_C"/>
</dbReference>
<evidence type="ECO:0000313" key="2">
    <source>
        <dbReference type="Proteomes" id="UP000887574"/>
    </source>
</evidence>
<evidence type="ECO:0000259" key="1">
    <source>
        <dbReference type="Pfam" id="PF23099"/>
    </source>
</evidence>
<organism evidence="2 3">
    <name type="scientific">Ditylenchus dipsaci</name>
    <dbReference type="NCBI Taxonomy" id="166011"/>
    <lineage>
        <taxon>Eukaryota</taxon>
        <taxon>Metazoa</taxon>
        <taxon>Ecdysozoa</taxon>
        <taxon>Nematoda</taxon>
        <taxon>Chromadorea</taxon>
        <taxon>Rhabditida</taxon>
        <taxon>Tylenchina</taxon>
        <taxon>Tylenchomorpha</taxon>
        <taxon>Sphaerularioidea</taxon>
        <taxon>Anguinidae</taxon>
        <taxon>Anguininae</taxon>
        <taxon>Ditylenchus</taxon>
    </lineage>
</organism>
<dbReference type="Proteomes" id="UP000887574">
    <property type="component" value="Unplaced"/>
</dbReference>
<feature type="domain" description="U3 small nucleolar RNA-associated protein 20 C-terminal" evidence="1">
    <location>
        <begin position="76"/>
        <end position="327"/>
    </location>
</feature>
<proteinExistence type="predicted"/>
<dbReference type="WBParaSite" id="jg23946">
    <property type="protein sequence ID" value="jg23946"/>
    <property type="gene ID" value="jg23946"/>
</dbReference>
<dbReference type="InterPro" id="IPR016024">
    <property type="entry name" value="ARM-type_fold"/>
</dbReference>
<protein>
    <recommendedName>
        <fullName evidence="1">U3 small nucleolar RNA-associated protein 20 C-terminal domain-containing protein</fullName>
    </recommendedName>
</protein>
<name>A0A915DY39_9BILA</name>
<dbReference type="AlphaFoldDB" id="A0A915DY39"/>
<evidence type="ECO:0000313" key="3">
    <source>
        <dbReference type="WBParaSite" id="jg23946"/>
    </source>
</evidence>
<dbReference type="Pfam" id="PF23099">
    <property type="entry name" value="UTP20_C"/>
    <property type="match status" value="1"/>
</dbReference>
<sequence>MLIMLIDVCSEEQISSMSLLVFMKLATCLINVPDDVCCKFVSMALRKLVMAVNESALSEMFSVSKDWFDSDKETVRYLALKVFAEFSQYFRDTKLSSSKLIEISCSVMLSLSQSGLMETKPENIISASIEFITLLLEPSKLEVFRNVVCSGQYITKFGEVLVSCLNCSSSKDLQLCSLFLDKLLSSGDAALVDKFNEAFDGGFETICRILCIQLGVKRFDQRVSEQALKNLAVLMIGLKTNAFTQITYRLEKMCWKEVVRYHDQAFRRLDLDDMCRKFMPIIYREIKRKSVKNTEELYELAMEVAVLFKSKLVKSSILTGYHFVKKNRLRRRKSEGRMPKQWLCLIQLGKL</sequence>
<dbReference type="SUPFAM" id="SSF48371">
    <property type="entry name" value="ARM repeat"/>
    <property type="match status" value="1"/>
</dbReference>
<keyword evidence="2" id="KW-1185">Reference proteome</keyword>
<accession>A0A915DY39</accession>
<reference evidence="3" key="1">
    <citation type="submission" date="2022-11" db="UniProtKB">
        <authorList>
            <consortium name="WormBaseParasite"/>
        </authorList>
    </citation>
    <scope>IDENTIFICATION</scope>
</reference>